<dbReference type="Proteomes" id="UP000728185">
    <property type="component" value="Unassembled WGS sequence"/>
</dbReference>
<keyword evidence="13" id="KW-1185">Reference proteome</keyword>
<comment type="subcellular location">
    <subcellularLocation>
        <location evidence="2">Early endosome</location>
    </subcellularLocation>
    <subcellularLocation>
        <location evidence="1">Golgi apparatus</location>
        <location evidence="1">trans-Golgi network membrane</location>
        <topology evidence="1">Peripheral membrane protein</topology>
    </subcellularLocation>
</comment>
<keyword evidence="6" id="KW-0653">Protein transport</keyword>
<dbReference type="Pfam" id="PF00790">
    <property type="entry name" value="VHS"/>
    <property type="match status" value="1"/>
</dbReference>
<keyword evidence="5" id="KW-0832">Ubl conjugation</keyword>
<comment type="similarity">
    <text evidence="3">Belongs to the GGA protein family.</text>
</comment>
<dbReference type="GO" id="GO:0005769">
    <property type="term" value="C:early endosome"/>
    <property type="evidence" value="ECO:0007669"/>
    <property type="project" value="UniProtKB-SubCell"/>
</dbReference>
<evidence type="ECO:0000313" key="12">
    <source>
        <dbReference type="EMBL" id="KAA0193827.1"/>
    </source>
</evidence>
<dbReference type="Gene3D" id="2.60.40.1230">
    <property type="match status" value="1"/>
</dbReference>
<feature type="domain" description="GAE" evidence="10">
    <location>
        <begin position="566"/>
        <end position="686"/>
    </location>
</feature>
<evidence type="ECO:0000259" key="11">
    <source>
        <dbReference type="PROSITE" id="PS50909"/>
    </source>
</evidence>
<accession>A0A8E0RXH6</accession>
<dbReference type="EMBL" id="LUCM01004773">
    <property type="protein sequence ID" value="KAA0193827.1"/>
    <property type="molecule type" value="Genomic_DNA"/>
</dbReference>
<organism evidence="12 13">
    <name type="scientific">Fasciolopsis buskii</name>
    <dbReference type="NCBI Taxonomy" id="27845"/>
    <lineage>
        <taxon>Eukaryota</taxon>
        <taxon>Metazoa</taxon>
        <taxon>Spiralia</taxon>
        <taxon>Lophotrochozoa</taxon>
        <taxon>Platyhelminthes</taxon>
        <taxon>Trematoda</taxon>
        <taxon>Digenea</taxon>
        <taxon>Plagiorchiida</taxon>
        <taxon>Echinostomata</taxon>
        <taxon>Echinostomatoidea</taxon>
        <taxon>Fasciolidae</taxon>
        <taxon>Fasciolopsis</taxon>
    </lineage>
</organism>
<evidence type="ECO:0000256" key="1">
    <source>
        <dbReference type="ARBA" id="ARBA00004150"/>
    </source>
</evidence>
<dbReference type="PANTHER" id="PTHR45905">
    <property type="entry name" value="GOLGI-LOCALIZED, GAMMA-ADAPTIN EAR CONTAINING, ARF BINDING PROTEIN"/>
    <property type="match status" value="1"/>
</dbReference>
<evidence type="ECO:0000256" key="7">
    <source>
        <dbReference type="ARBA" id="ARBA00023136"/>
    </source>
</evidence>
<dbReference type="GO" id="GO:0006886">
    <property type="term" value="P:intracellular protein transport"/>
    <property type="evidence" value="ECO:0007669"/>
    <property type="project" value="InterPro"/>
</dbReference>
<dbReference type="SUPFAM" id="SSF89009">
    <property type="entry name" value="GAT-like domain"/>
    <property type="match status" value="1"/>
</dbReference>
<evidence type="ECO:0000313" key="13">
    <source>
        <dbReference type="Proteomes" id="UP000728185"/>
    </source>
</evidence>
<feature type="domain" description="VHS" evidence="9">
    <location>
        <begin position="10"/>
        <end position="141"/>
    </location>
</feature>
<dbReference type="Gene3D" id="1.25.40.90">
    <property type="match status" value="1"/>
</dbReference>
<dbReference type="PROSITE" id="PS50179">
    <property type="entry name" value="VHS"/>
    <property type="match status" value="1"/>
</dbReference>
<dbReference type="GO" id="GO:0034394">
    <property type="term" value="P:protein localization to cell surface"/>
    <property type="evidence" value="ECO:0007669"/>
    <property type="project" value="TreeGrafter"/>
</dbReference>
<dbReference type="InterPro" id="IPR027422">
    <property type="entry name" value="GGA1-3"/>
</dbReference>
<evidence type="ECO:0000256" key="3">
    <source>
        <dbReference type="ARBA" id="ARBA00008099"/>
    </source>
</evidence>
<evidence type="ECO:0000259" key="9">
    <source>
        <dbReference type="PROSITE" id="PS50179"/>
    </source>
</evidence>
<feature type="compositionally biased region" description="Low complexity" evidence="8">
    <location>
        <begin position="303"/>
        <end position="316"/>
    </location>
</feature>
<gene>
    <name evidence="12" type="ORF">FBUS_06145</name>
</gene>
<dbReference type="InterPro" id="IPR008942">
    <property type="entry name" value="ENTH_VHS"/>
</dbReference>
<keyword evidence="7" id="KW-0472">Membrane</keyword>
<dbReference type="PANTHER" id="PTHR45905:SF1">
    <property type="entry name" value="GOLGI-LOCALIZED, GAMMA-ADAPTIN EAR CONTAINING, ARF BINDING PROTEIN"/>
    <property type="match status" value="1"/>
</dbReference>
<evidence type="ECO:0000256" key="6">
    <source>
        <dbReference type="ARBA" id="ARBA00022927"/>
    </source>
</evidence>
<dbReference type="GO" id="GO:0005802">
    <property type="term" value="C:trans-Golgi network"/>
    <property type="evidence" value="ECO:0007669"/>
    <property type="project" value="InterPro"/>
</dbReference>
<dbReference type="AlphaFoldDB" id="A0A8E0RXH6"/>
<evidence type="ECO:0000256" key="5">
    <source>
        <dbReference type="ARBA" id="ARBA00022843"/>
    </source>
</evidence>
<feature type="domain" description="GAT" evidence="11">
    <location>
        <begin position="171"/>
        <end position="297"/>
    </location>
</feature>
<dbReference type="InterPro" id="IPR041198">
    <property type="entry name" value="GGA_N-GAT"/>
</dbReference>
<dbReference type="InterPro" id="IPR013041">
    <property type="entry name" value="Clathrin_app_Ig-like_sf"/>
</dbReference>
<keyword evidence="4" id="KW-0813">Transport</keyword>
<dbReference type="GO" id="GO:0035091">
    <property type="term" value="F:phosphatidylinositol binding"/>
    <property type="evidence" value="ECO:0007669"/>
    <property type="project" value="InterPro"/>
</dbReference>
<dbReference type="OrthoDB" id="447025at2759"/>
<comment type="caution">
    <text evidence="12">The sequence shown here is derived from an EMBL/GenBank/DDBJ whole genome shotgun (WGS) entry which is preliminary data.</text>
</comment>
<dbReference type="InterPro" id="IPR008153">
    <property type="entry name" value="GAE_dom"/>
</dbReference>
<sequence>MVSMLVAGQATSPTSQHYNSDTLKVIVELINKEPNGPAVALRLLAHKIQSPQEREALCALTILESLTKQCDRQFISELGKFKFINEIIKVLSPKHLGDQTTETVKAKCRKLLFEWQRDHGTEEPKFTAAYTMLCSQGLISPDSTVSSNGTPRSDSSAVAGDASRRKDIFDRNRHSERLTKLLRSRNPNDIAEANRIIKNIVEEDQQRMEKEARLSTEMESLKNNTLLLNEMTANYIRSGASESELELMSELDTLANTVIHFFLKFPGSYGLRASAAEIARICEQATNALEFYAEKVTKSGARMTPSSTTSISGPGMPDSPRLDLTNSPPRKRMETTENQKTTVNDLLSQDLLQLGLGDIDPTVGAVNQPSIDFSPAVKPATPTNYDELEDIFSKMADKMPVTASANPIKQTGSVSTTTVKNRTPSQAANQPCYNPFVRASPSSTNAASDNATKAQLFDDLDTLGRQMLGFNTIATSGKSSSTTGTAFISDNHSSVNDSLKRPDQFQLNGLADIPLIPTLDATSTETSPAHQSTASTNIIAPVDLSTLDVQLSAIEPHPRIHDPVRLYPDDSTKPNCSGVQLDLHYAGNRPSPDVSVFVAVVMNRSALPVTELLMRFAVNKPLHLRNLTASGESLSPYSPFLPVGAINQVVLIYDPSHQPTFNLKFQLSFNLGDEAILESGSQTIPSA</sequence>
<dbReference type="InterPro" id="IPR004152">
    <property type="entry name" value="GAT_dom"/>
</dbReference>
<feature type="region of interest" description="Disordered" evidence="8">
    <location>
        <begin position="142"/>
        <end position="166"/>
    </location>
</feature>
<name>A0A8E0RXH6_9TREM</name>
<dbReference type="InterPro" id="IPR002014">
    <property type="entry name" value="VHS_dom"/>
</dbReference>
<feature type="region of interest" description="Disordered" evidence="8">
    <location>
        <begin position="299"/>
        <end position="337"/>
    </location>
</feature>
<dbReference type="GO" id="GO:0043130">
    <property type="term" value="F:ubiquitin binding"/>
    <property type="evidence" value="ECO:0007669"/>
    <property type="project" value="InterPro"/>
</dbReference>
<dbReference type="InterPro" id="IPR038425">
    <property type="entry name" value="GAT_sf"/>
</dbReference>
<dbReference type="GO" id="GO:0031267">
    <property type="term" value="F:small GTPase binding"/>
    <property type="evidence" value="ECO:0007669"/>
    <property type="project" value="InterPro"/>
</dbReference>
<proteinExistence type="inferred from homology"/>
<dbReference type="CDD" id="cd03567">
    <property type="entry name" value="VHS_GGA_metazoan"/>
    <property type="match status" value="1"/>
</dbReference>
<reference evidence="12" key="1">
    <citation type="submission" date="2019-05" db="EMBL/GenBank/DDBJ databases">
        <title>Annotation for the trematode Fasciolopsis buski.</title>
        <authorList>
            <person name="Choi Y.-J."/>
        </authorList>
    </citation>
    <scope>NUCLEOTIDE SEQUENCE</scope>
    <source>
        <strain evidence="12">HT</strain>
        <tissue evidence="12">Whole worm</tissue>
    </source>
</reference>
<dbReference type="Gene3D" id="1.20.58.160">
    <property type="match status" value="1"/>
</dbReference>
<dbReference type="Gene3D" id="1.20.5.170">
    <property type="match status" value="1"/>
</dbReference>
<evidence type="ECO:0000256" key="8">
    <source>
        <dbReference type="SAM" id="MobiDB-lite"/>
    </source>
</evidence>
<dbReference type="PROSITE" id="PS50909">
    <property type="entry name" value="GAT"/>
    <property type="match status" value="1"/>
</dbReference>
<dbReference type="PROSITE" id="PS50180">
    <property type="entry name" value="GAE"/>
    <property type="match status" value="1"/>
</dbReference>
<feature type="compositionally biased region" description="Polar residues" evidence="8">
    <location>
        <begin position="142"/>
        <end position="156"/>
    </location>
</feature>
<dbReference type="Pfam" id="PF18308">
    <property type="entry name" value="GGA_N-GAT"/>
    <property type="match status" value="1"/>
</dbReference>
<evidence type="ECO:0000256" key="2">
    <source>
        <dbReference type="ARBA" id="ARBA00004412"/>
    </source>
</evidence>
<dbReference type="SMART" id="SM00288">
    <property type="entry name" value="VHS"/>
    <property type="match status" value="1"/>
</dbReference>
<evidence type="ECO:0000256" key="4">
    <source>
        <dbReference type="ARBA" id="ARBA00022448"/>
    </source>
</evidence>
<dbReference type="SUPFAM" id="SSF48464">
    <property type="entry name" value="ENTH/VHS domain"/>
    <property type="match status" value="1"/>
</dbReference>
<evidence type="ECO:0000259" key="10">
    <source>
        <dbReference type="PROSITE" id="PS50180"/>
    </source>
</evidence>
<protein>
    <submittedName>
        <fullName evidence="12">ADP-ribosylation factor-binding protein GGA1</fullName>
    </submittedName>
</protein>
<dbReference type="SUPFAM" id="SSF49348">
    <property type="entry name" value="Clathrin adaptor appendage domain"/>
    <property type="match status" value="1"/>
</dbReference>
<dbReference type="GO" id="GO:0006893">
    <property type="term" value="P:Golgi to plasma membrane transport"/>
    <property type="evidence" value="ECO:0007669"/>
    <property type="project" value="TreeGrafter"/>
</dbReference>